<accession>A0ABR4QVB4</accession>
<evidence type="ECO:0000313" key="2">
    <source>
        <dbReference type="EMBL" id="KCB21473.1"/>
    </source>
</evidence>
<keyword evidence="3" id="KW-1185">Reference proteome</keyword>
<dbReference type="Pfam" id="PF02082">
    <property type="entry name" value="Rrf2"/>
    <property type="match status" value="1"/>
</dbReference>
<dbReference type="InterPro" id="IPR036390">
    <property type="entry name" value="WH_DNA-bd_sf"/>
</dbReference>
<dbReference type="Proteomes" id="UP000025748">
    <property type="component" value="Unassembled WGS sequence"/>
</dbReference>
<dbReference type="SUPFAM" id="SSF46785">
    <property type="entry name" value="Winged helix' DNA-binding domain"/>
    <property type="match status" value="1"/>
</dbReference>
<dbReference type="Gene3D" id="1.10.10.10">
    <property type="entry name" value="Winged helix-like DNA-binding domain superfamily/Winged helix DNA-binding domain"/>
    <property type="match status" value="1"/>
</dbReference>
<dbReference type="InterPro" id="IPR010242">
    <property type="entry name" value="TF_HTH_IscR"/>
</dbReference>
<comment type="caution">
    <text evidence="2">The sequence shown here is derived from an EMBL/GenBank/DDBJ whole genome shotgun (WGS) entry which is preliminary data.</text>
</comment>
<gene>
    <name evidence="2" type="ORF">L544_1369</name>
</gene>
<evidence type="ECO:0000256" key="1">
    <source>
        <dbReference type="ARBA" id="ARBA00023125"/>
    </source>
</evidence>
<dbReference type="InterPro" id="IPR036388">
    <property type="entry name" value="WH-like_DNA-bd_sf"/>
</dbReference>
<sequence length="202" mass="21824">MRSRDCRLYPAGGSRRIHRKPIMRLTTKGRFAVTAMIDLAMRQHSGPVTLAAISQRQNISLSYLEQLFGKLRRHELVDSVRGPGGGYSLARLARNVTVADIIFAVDEPLDATSCGGKRDCTSGNDGKPGKCMTHELWATLNRKMVDYLDSVSLQDLVDQQRVRQLQEANNQAQGCSVRVNRAGANAATAAAAGTAANAAATV</sequence>
<reference evidence="2 3" key="1">
    <citation type="submission" date="2014-03" db="EMBL/GenBank/DDBJ databases">
        <title>Genome sequence of Bordetella hinzii.</title>
        <authorList>
            <person name="Register K."/>
            <person name="Harvill E."/>
            <person name="Goodfield L.L."/>
            <person name="Ivanov Y.V."/>
            <person name="Meyer J.A."/>
            <person name="Muse S.J."/>
            <person name="Jacobs N."/>
            <person name="Bendor L."/>
            <person name="Smallridge W.E."/>
            <person name="Brinkac L.M."/>
            <person name="Sanka R."/>
            <person name="Kim M."/>
            <person name="Losada L."/>
        </authorList>
    </citation>
    <scope>NUCLEOTIDE SEQUENCE [LARGE SCALE GENOMIC DNA]</scope>
    <source>
        <strain evidence="2 3">OH87 BAL007II</strain>
    </source>
</reference>
<protein>
    <submittedName>
        <fullName evidence="2">Transcriptional regulator</fullName>
    </submittedName>
</protein>
<dbReference type="NCBIfam" id="TIGR00738">
    <property type="entry name" value="rrf2_super"/>
    <property type="match status" value="1"/>
</dbReference>
<organism evidence="2 3">
    <name type="scientific">Bordetella hinzii OH87 BAL007II</name>
    <dbReference type="NCBI Taxonomy" id="1331262"/>
    <lineage>
        <taxon>Bacteria</taxon>
        <taxon>Pseudomonadati</taxon>
        <taxon>Pseudomonadota</taxon>
        <taxon>Betaproteobacteria</taxon>
        <taxon>Burkholderiales</taxon>
        <taxon>Alcaligenaceae</taxon>
        <taxon>Bordetella</taxon>
    </lineage>
</organism>
<evidence type="ECO:0000313" key="3">
    <source>
        <dbReference type="Proteomes" id="UP000025748"/>
    </source>
</evidence>
<dbReference type="PANTHER" id="PTHR33221:SF5">
    <property type="entry name" value="HTH-TYPE TRANSCRIPTIONAL REGULATOR ISCR"/>
    <property type="match status" value="1"/>
</dbReference>
<dbReference type="PROSITE" id="PS51197">
    <property type="entry name" value="HTH_RRF2_2"/>
    <property type="match status" value="1"/>
</dbReference>
<dbReference type="PANTHER" id="PTHR33221">
    <property type="entry name" value="WINGED HELIX-TURN-HELIX TRANSCRIPTIONAL REGULATOR, RRF2 FAMILY"/>
    <property type="match status" value="1"/>
</dbReference>
<dbReference type="EMBL" id="JHEM01000033">
    <property type="protein sequence ID" value="KCB21473.1"/>
    <property type="molecule type" value="Genomic_DNA"/>
</dbReference>
<dbReference type="InterPro" id="IPR000944">
    <property type="entry name" value="Tscrpt_reg_Rrf2"/>
</dbReference>
<keyword evidence="1" id="KW-0238">DNA-binding</keyword>
<name>A0ABR4QVB4_9BORD</name>
<dbReference type="NCBIfam" id="TIGR02010">
    <property type="entry name" value="IscR"/>
    <property type="match status" value="1"/>
</dbReference>
<proteinExistence type="predicted"/>